<name>A0A2H4ZHK1_RAOOR</name>
<sequence>MKKLTSRTLQTFPQIHSGSPGDDDLILSVAHHACKDNASRPIYVFRLLYDGVPRASAINNAKKHNERFPLVLRIYEWLAARVHILSGSTIFTDFNMVVFFFRYCDTTLRMAELTESAVSSYAQHISNQVNNNAKSHANIRGMSERFSAFLSWAGYEALANLMPKVARHNVMVRKTQAYSDEEQIGVSRDLFRVFNVLASRLKKGEPTTCPFDQPKRNWDISSYNSTLWFNKLTITALFLTANFTGDNNSPLRKLRRRDVTEREFHFDKTINLYRLVSKKDRQGGQENTWDMGFTRRGKDFFSVYLSCLEHFNLPEEAYLFPRFDNGQYDGFVVSADLTSYIYWFMARAPHQVRPVIGRFRQSKSDGLMADTNSIATVAEGLNNLKGTAARHYMNGNPHNNRNRLGSAAEALELTARGVSINEARKVVEAKYGKPLRAMEILARGDAEPAPTKIGSRCRQPFGDKAQNLKRELVASGLLGQDESIACFKFLDCFGCEFQALVAEVDDIWCMLSFRESLTESLQRPAINHHLPVTRINDVMGKIQIMLAEVERNYPDVYAKAIGKLNVQAHPLWDDENSVADLYDIW</sequence>
<organism evidence="1">
    <name type="scientific">Raoultella ornithinolytica</name>
    <name type="common">Klebsiella ornithinolytica</name>
    <dbReference type="NCBI Taxonomy" id="54291"/>
    <lineage>
        <taxon>Bacteria</taxon>
        <taxon>Pseudomonadati</taxon>
        <taxon>Pseudomonadota</taxon>
        <taxon>Gammaproteobacteria</taxon>
        <taxon>Enterobacterales</taxon>
        <taxon>Enterobacteriaceae</taxon>
        <taxon>Klebsiella/Raoultella group</taxon>
        <taxon>Raoultella</taxon>
    </lineage>
</organism>
<dbReference type="EMBL" id="MF788071">
    <property type="protein sequence ID" value="AUF80724.1"/>
    <property type="molecule type" value="Genomic_DNA"/>
</dbReference>
<geneLocation type="plasmid" evidence="1">
    <name>p23141-3</name>
</geneLocation>
<dbReference type="AlphaFoldDB" id="A0A2H4ZHK1"/>
<evidence type="ECO:0000313" key="1">
    <source>
        <dbReference type="EMBL" id="AUF80724.1"/>
    </source>
</evidence>
<accession>A0A2H4ZHK1</accession>
<dbReference type="RefSeq" id="WP_172692162.1">
    <property type="nucleotide sequence ID" value="NZ_MF788071.1"/>
</dbReference>
<keyword evidence="1" id="KW-0614">Plasmid</keyword>
<protein>
    <submittedName>
        <fullName evidence="1">Uncharacterized protein</fullName>
    </submittedName>
</protein>
<reference evidence="1" key="1">
    <citation type="submission" date="2017-08" db="EMBL/GenBank/DDBJ databases">
        <title>Complete sequence of p23141-1.</title>
        <authorList>
            <person name="Feng J."/>
            <person name="Yin Z."/>
            <person name="Zeng L."/>
            <person name="Jiang X."/>
            <person name="Zhan Z."/>
            <person name="Luo W."/>
            <person name="Zhao Y."/>
            <person name="Zhou D."/>
        </authorList>
    </citation>
    <scope>NUCLEOTIDE SEQUENCE</scope>
    <source>
        <strain evidence="1">23141</strain>
        <plasmid evidence="1">p23141-3</plasmid>
    </source>
</reference>
<proteinExistence type="predicted"/>